<keyword evidence="3" id="KW-1185">Reference proteome</keyword>
<keyword evidence="1" id="KW-1133">Transmembrane helix</keyword>
<keyword evidence="1" id="KW-0472">Membrane</keyword>
<accession>A0A0R3QGE9</accession>
<reference evidence="2 3" key="2">
    <citation type="submission" date="2018-11" db="EMBL/GenBank/DDBJ databases">
        <authorList>
            <consortium name="Pathogen Informatics"/>
        </authorList>
    </citation>
    <scope>NUCLEOTIDE SEQUENCE [LARGE SCALE GENOMIC DNA]</scope>
</reference>
<dbReference type="AlphaFoldDB" id="A0A0R3QGE9"/>
<organism evidence="4">
    <name type="scientific">Brugia timori</name>
    <dbReference type="NCBI Taxonomy" id="42155"/>
    <lineage>
        <taxon>Eukaryota</taxon>
        <taxon>Metazoa</taxon>
        <taxon>Ecdysozoa</taxon>
        <taxon>Nematoda</taxon>
        <taxon>Chromadorea</taxon>
        <taxon>Rhabditida</taxon>
        <taxon>Spirurina</taxon>
        <taxon>Spiruromorpha</taxon>
        <taxon>Filarioidea</taxon>
        <taxon>Onchocercidae</taxon>
        <taxon>Brugia</taxon>
    </lineage>
</organism>
<protein>
    <submittedName>
        <fullName evidence="4">Sensor histidine kinase</fullName>
    </submittedName>
</protein>
<evidence type="ECO:0000313" key="2">
    <source>
        <dbReference type="EMBL" id="VDO17222.1"/>
    </source>
</evidence>
<keyword evidence="1" id="KW-0812">Transmembrane</keyword>
<dbReference type="EMBL" id="UZAG01004790">
    <property type="protein sequence ID" value="VDO17222.1"/>
    <property type="molecule type" value="Genomic_DNA"/>
</dbReference>
<reference evidence="4" key="1">
    <citation type="submission" date="2017-02" db="UniProtKB">
        <authorList>
            <consortium name="WormBaseParasite"/>
        </authorList>
    </citation>
    <scope>IDENTIFICATION</scope>
</reference>
<evidence type="ECO:0000313" key="3">
    <source>
        <dbReference type="Proteomes" id="UP000280834"/>
    </source>
</evidence>
<proteinExistence type="predicted"/>
<dbReference type="WBParaSite" id="BTMF_0000544801-mRNA-1">
    <property type="protein sequence ID" value="BTMF_0000544801-mRNA-1"/>
    <property type="gene ID" value="BTMF_0000544801"/>
</dbReference>
<gene>
    <name evidence="2" type="ORF">BTMF_LOCUS4733</name>
</gene>
<evidence type="ECO:0000256" key="1">
    <source>
        <dbReference type="SAM" id="Phobius"/>
    </source>
</evidence>
<dbReference type="Proteomes" id="UP000280834">
    <property type="component" value="Unassembled WGS sequence"/>
</dbReference>
<name>A0A0R3QGE9_9BILA</name>
<feature type="transmembrane region" description="Helical" evidence="1">
    <location>
        <begin position="18"/>
        <end position="36"/>
    </location>
</feature>
<sequence>MNSENDWKKSIIRWWRSLLNFALLYLVIEINWYQYINTH</sequence>
<evidence type="ECO:0000313" key="4">
    <source>
        <dbReference type="WBParaSite" id="BTMF_0000544801-mRNA-1"/>
    </source>
</evidence>